<evidence type="ECO:0000256" key="1">
    <source>
        <dbReference type="ARBA" id="ARBA00009986"/>
    </source>
</evidence>
<evidence type="ECO:0000313" key="4">
    <source>
        <dbReference type="EMBL" id="MBB4909441.1"/>
    </source>
</evidence>
<gene>
    <name evidence="4" type="ORF">FHR82_005699</name>
</gene>
<protein>
    <submittedName>
        <fullName evidence="4">Acyl-CoA reductase-like NAD-dependent aldehyde dehydrogenase</fullName>
    </submittedName>
</protein>
<dbReference type="InterPro" id="IPR016161">
    <property type="entry name" value="Ald_DH/histidinol_DH"/>
</dbReference>
<comment type="caution">
    <text evidence="4">The sequence shown here is derived from an EMBL/GenBank/DDBJ whole genome shotgun (WGS) entry which is preliminary data.</text>
</comment>
<dbReference type="SUPFAM" id="SSF53720">
    <property type="entry name" value="ALDH-like"/>
    <property type="match status" value="1"/>
</dbReference>
<reference evidence="4 5" key="1">
    <citation type="submission" date="2020-08" db="EMBL/GenBank/DDBJ databases">
        <title>Genomic Encyclopedia of Type Strains, Phase III (KMG-III): the genomes of soil and plant-associated and newly described type strains.</title>
        <authorList>
            <person name="Whitman W."/>
        </authorList>
    </citation>
    <scope>NUCLEOTIDE SEQUENCE [LARGE SCALE GENOMIC DNA]</scope>
    <source>
        <strain evidence="4 5">CECT 8960</strain>
    </source>
</reference>
<accession>A0A7W7Q9C2</accession>
<dbReference type="FunFam" id="3.40.309.10:FF:000009">
    <property type="entry name" value="Aldehyde dehydrogenase A"/>
    <property type="match status" value="1"/>
</dbReference>
<name>A0A7W7Q9C2_9PSEU</name>
<dbReference type="NCBIfam" id="NF006916">
    <property type="entry name" value="PRK09407.1"/>
    <property type="match status" value="1"/>
</dbReference>
<evidence type="ECO:0000256" key="2">
    <source>
        <dbReference type="ARBA" id="ARBA00023002"/>
    </source>
</evidence>
<proteinExistence type="inferred from homology"/>
<keyword evidence="5" id="KW-1185">Reference proteome</keyword>
<dbReference type="Gene3D" id="3.40.605.10">
    <property type="entry name" value="Aldehyde Dehydrogenase, Chain A, domain 1"/>
    <property type="match status" value="1"/>
</dbReference>
<comment type="similarity">
    <text evidence="1">Belongs to the aldehyde dehydrogenase family.</text>
</comment>
<sequence>MTISISRKPLLPEGLTRQLAAQLTGTGPTVTAYAPWTGEPLVDVATSTPADVAAAFAKARGAQARWAATSLAERAKVFTRYYKLVLHNKKLMDLIQAQTGKARFTAFEETIDVAGMALYYARNAKAYLSPRSRKGGIPFATRVTELRHPKGVVAVISPFNYPISDGICDVIPALIAGNGVVFKPDTQTALAPLLARELLIKAGLPAGLWQIVVGEPGDIGQALIDGADHVCFTGGNEAGKKIAEAAARRLIGATMQLGGKNPMLVFPDADLDKVIPAAARAGFVSGGQMCLCSERIYVHQSIYQTFVEKLAAHTRELKLGQGFDFEYDLGSLSHQRQFDKVARHVDDAVAKGARVEAGGRARPDLGPYFYEPTVLTGVTPACEIATEETFGPVVSVYPFTDEDEALKLANATEYGLNASIWTKDLGKAHRLAAQIKSGAVNINEGYVSTHISYDAPMGGRKASGYGRRHGEQGLLSMCDVQIVASQHGISFDPKPGVTHEQLANQNTRIYQIMKALRLK</sequence>
<dbReference type="InterPro" id="IPR016162">
    <property type="entry name" value="Ald_DH_N"/>
</dbReference>
<dbReference type="RefSeq" id="WP_221464398.1">
    <property type="nucleotide sequence ID" value="NZ_JACHJQ010000006.1"/>
</dbReference>
<evidence type="ECO:0000313" key="5">
    <source>
        <dbReference type="Proteomes" id="UP000520767"/>
    </source>
</evidence>
<dbReference type="PROSITE" id="PS00070">
    <property type="entry name" value="ALDEHYDE_DEHYDR_CYS"/>
    <property type="match status" value="1"/>
</dbReference>
<feature type="domain" description="Aldehyde dehydrogenase" evidence="3">
    <location>
        <begin position="28"/>
        <end position="483"/>
    </location>
</feature>
<dbReference type="Proteomes" id="UP000520767">
    <property type="component" value="Unassembled WGS sequence"/>
</dbReference>
<dbReference type="AlphaFoldDB" id="A0A7W7Q9C2"/>
<dbReference type="PANTHER" id="PTHR11699">
    <property type="entry name" value="ALDEHYDE DEHYDROGENASE-RELATED"/>
    <property type="match status" value="1"/>
</dbReference>
<dbReference type="InterPro" id="IPR016160">
    <property type="entry name" value="Ald_DH_CS_CYS"/>
</dbReference>
<keyword evidence="2" id="KW-0560">Oxidoreductase</keyword>
<dbReference type="EMBL" id="JACHJQ010000006">
    <property type="protein sequence ID" value="MBB4909441.1"/>
    <property type="molecule type" value="Genomic_DNA"/>
</dbReference>
<dbReference type="GO" id="GO:0016620">
    <property type="term" value="F:oxidoreductase activity, acting on the aldehyde or oxo group of donors, NAD or NADP as acceptor"/>
    <property type="evidence" value="ECO:0007669"/>
    <property type="project" value="InterPro"/>
</dbReference>
<organism evidence="4 5">
    <name type="scientific">Actinophytocola algeriensis</name>
    <dbReference type="NCBI Taxonomy" id="1768010"/>
    <lineage>
        <taxon>Bacteria</taxon>
        <taxon>Bacillati</taxon>
        <taxon>Actinomycetota</taxon>
        <taxon>Actinomycetes</taxon>
        <taxon>Pseudonocardiales</taxon>
        <taxon>Pseudonocardiaceae</taxon>
    </lineage>
</organism>
<evidence type="ECO:0000259" key="3">
    <source>
        <dbReference type="Pfam" id="PF00171"/>
    </source>
</evidence>
<dbReference type="InterPro" id="IPR016163">
    <property type="entry name" value="Ald_DH_C"/>
</dbReference>
<dbReference type="Pfam" id="PF00171">
    <property type="entry name" value="Aldedh"/>
    <property type="match status" value="1"/>
</dbReference>
<dbReference type="InterPro" id="IPR015590">
    <property type="entry name" value="Aldehyde_DH_dom"/>
</dbReference>
<dbReference type="Gene3D" id="3.40.309.10">
    <property type="entry name" value="Aldehyde Dehydrogenase, Chain A, domain 2"/>
    <property type="match status" value="1"/>
</dbReference>